<keyword evidence="7" id="KW-1185">Reference proteome</keyword>
<evidence type="ECO:0000313" key="7">
    <source>
        <dbReference type="Proteomes" id="UP000199766"/>
    </source>
</evidence>
<dbReference type="AlphaFoldDB" id="A0A1H9E999"/>
<dbReference type="InterPro" id="IPR011010">
    <property type="entry name" value="DNA_brk_join_enz"/>
</dbReference>
<dbReference type="InterPro" id="IPR050090">
    <property type="entry name" value="Tyrosine_recombinase_XerCD"/>
</dbReference>
<feature type="domain" description="Tyr recombinase" evidence="5">
    <location>
        <begin position="186"/>
        <end position="391"/>
    </location>
</feature>
<dbReference type="PANTHER" id="PTHR30349">
    <property type="entry name" value="PHAGE INTEGRASE-RELATED"/>
    <property type="match status" value="1"/>
</dbReference>
<dbReference type="EMBL" id="FOGD01000001">
    <property type="protein sequence ID" value="SEQ22280.1"/>
    <property type="molecule type" value="Genomic_DNA"/>
</dbReference>
<dbReference type="GO" id="GO:0015074">
    <property type="term" value="P:DNA integration"/>
    <property type="evidence" value="ECO:0007669"/>
    <property type="project" value="UniProtKB-KW"/>
</dbReference>
<evidence type="ECO:0000256" key="1">
    <source>
        <dbReference type="ARBA" id="ARBA00008857"/>
    </source>
</evidence>
<dbReference type="OrthoDB" id="662444at2"/>
<protein>
    <submittedName>
        <fullName evidence="6">Phage integrase family protein</fullName>
    </submittedName>
</protein>
<dbReference type="InterPro" id="IPR002104">
    <property type="entry name" value="Integrase_catalytic"/>
</dbReference>
<dbReference type="Pfam" id="PF00589">
    <property type="entry name" value="Phage_integrase"/>
    <property type="match status" value="1"/>
</dbReference>
<name>A0A1H9E999_9BURK</name>
<evidence type="ECO:0000313" key="6">
    <source>
        <dbReference type="EMBL" id="SEQ22280.1"/>
    </source>
</evidence>
<dbReference type="SUPFAM" id="SSF56349">
    <property type="entry name" value="DNA breaking-rejoining enzymes"/>
    <property type="match status" value="1"/>
</dbReference>
<dbReference type="PANTHER" id="PTHR30349:SF41">
    <property type="entry name" value="INTEGRASE_RECOMBINASE PROTEIN MJ0367-RELATED"/>
    <property type="match status" value="1"/>
</dbReference>
<accession>A0A1H9E999</accession>
<organism evidence="6 7">
    <name type="scientific">Giesbergeria anulus</name>
    <dbReference type="NCBI Taxonomy" id="180197"/>
    <lineage>
        <taxon>Bacteria</taxon>
        <taxon>Pseudomonadati</taxon>
        <taxon>Pseudomonadota</taxon>
        <taxon>Betaproteobacteria</taxon>
        <taxon>Burkholderiales</taxon>
        <taxon>Comamonadaceae</taxon>
        <taxon>Giesbergeria</taxon>
    </lineage>
</organism>
<sequence>MAKPRQKPSGKWEIGLRHPLLPGGRKYFTFDSEEEAVRYAQQWKLMRQTDLPLPQELVAPASSAGDVRLSRVLGEWADSGFAAPTQLLTLKTLTHEIGAVKLLEANYSWLSGYVRQLKVEKNLSPGSIKHRIQALSRAIDEYLRHHPSLTTIANPIKLLPKGYSTYTDMDAKLVQAKGGEVKQSVTRDRRLQPGEHEKIVQVLSGYERPDRPRGLQLKGGNALLTLYLLIVNSGLRLKEAYTLKRQQVDMDNKVLRVQNSKQWRGKVSFRDVPMRQEVHQALTEYLATRPMVPSAWFFPFMEEEGVKGMKTVSQRLSFRFKIAFEYMDIKDLHEHDLRHEATCRWLELKDADGRDLFRLEELNRIMGWTPGSLMAQRYASFRGVDLAQRLWALPLGAKPEAPSGGT</sequence>
<comment type="similarity">
    <text evidence="1">Belongs to the 'phage' integrase family.</text>
</comment>
<evidence type="ECO:0000259" key="5">
    <source>
        <dbReference type="PROSITE" id="PS51898"/>
    </source>
</evidence>
<dbReference type="InterPro" id="IPR013762">
    <property type="entry name" value="Integrase-like_cat_sf"/>
</dbReference>
<dbReference type="Gene3D" id="1.10.443.10">
    <property type="entry name" value="Intergrase catalytic core"/>
    <property type="match status" value="1"/>
</dbReference>
<dbReference type="STRING" id="180197.SAMN02982919_00236"/>
<proteinExistence type="inferred from homology"/>
<keyword evidence="3" id="KW-0238">DNA-binding</keyword>
<dbReference type="GO" id="GO:0003677">
    <property type="term" value="F:DNA binding"/>
    <property type="evidence" value="ECO:0007669"/>
    <property type="project" value="UniProtKB-KW"/>
</dbReference>
<reference evidence="6 7" key="1">
    <citation type="submission" date="2016-10" db="EMBL/GenBank/DDBJ databases">
        <authorList>
            <person name="de Groot N.N."/>
        </authorList>
    </citation>
    <scope>NUCLEOTIDE SEQUENCE [LARGE SCALE GENOMIC DNA]</scope>
    <source>
        <strain evidence="6 7">ATCC 35958</strain>
    </source>
</reference>
<dbReference type="Proteomes" id="UP000199766">
    <property type="component" value="Unassembled WGS sequence"/>
</dbReference>
<keyword evidence="2" id="KW-0229">DNA integration</keyword>
<evidence type="ECO:0000256" key="4">
    <source>
        <dbReference type="ARBA" id="ARBA00023172"/>
    </source>
</evidence>
<gene>
    <name evidence="6" type="ORF">SAMN02982919_00236</name>
</gene>
<evidence type="ECO:0000256" key="2">
    <source>
        <dbReference type="ARBA" id="ARBA00022908"/>
    </source>
</evidence>
<evidence type="ECO:0000256" key="3">
    <source>
        <dbReference type="ARBA" id="ARBA00023125"/>
    </source>
</evidence>
<dbReference type="PROSITE" id="PS51898">
    <property type="entry name" value="TYR_RECOMBINASE"/>
    <property type="match status" value="1"/>
</dbReference>
<dbReference type="GO" id="GO:0006310">
    <property type="term" value="P:DNA recombination"/>
    <property type="evidence" value="ECO:0007669"/>
    <property type="project" value="UniProtKB-KW"/>
</dbReference>
<keyword evidence="4" id="KW-0233">DNA recombination</keyword>